<dbReference type="Proteomes" id="UP001164746">
    <property type="component" value="Chromosome 3"/>
</dbReference>
<dbReference type="InterPro" id="IPR008983">
    <property type="entry name" value="Tumour_necrosis_fac-like_dom"/>
</dbReference>
<comment type="subcellular location">
    <subcellularLocation>
        <location evidence="1">Secreted</location>
    </subcellularLocation>
</comment>
<accession>A0ABY7DRD0</accession>
<feature type="coiled-coil region" evidence="3">
    <location>
        <begin position="55"/>
        <end position="121"/>
    </location>
</feature>
<evidence type="ECO:0000256" key="2">
    <source>
        <dbReference type="ARBA" id="ARBA00022525"/>
    </source>
</evidence>
<dbReference type="InterPro" id="IPR050392">
    <property type="entry name" value="Collagen/C1q_domain"/>
</dbReference>
<keyword evidence="2" id="KW-0964">Secreted</keyword>
<name>A0ABY7DRD0_MYAAR</name>
<keyword evidence="3" id="KW-0175">Coiled coil</keyword>
<dbReference type="SUPFAM" id="SSF49842">
    <property type="entry name" value="TNF-like"/>
    <property type="match status" value="1"/>
</dbReference>
<proteinExistence type="predicted"/>
<dbReference type="InterPro" id="IPR001073">
    <property type="entry name" value="C1q_dom"/>
</dbReference>
<dbReference type="PRINTS" id="PR00007">
    <property type="entry name" value="COMPLEMNTC1Q"/>
</dbReference>
<dbReference type="SMART" id="SM00110">
    <property type="entry name" value="C1Q"/>
    <property type="match status" value="1"/>
</dbReference>
<protein>
    <recommendedName>
        <fullName evidence="4">C1q domain-containing protein</fullName>
    </recommendedName>
</protein>
<keyword evidence="6" id="KW-1185">Reference proteome</keyword>
<dbReference type="PROSITE" id="PS50871">
    <property type="entry name" value="C1Q"/>
    <property type="match status" value="1"/>
</dbReference>
<evidence type="ECO:0000256" key="3">
    <source>
        <dbReference type="SAM" id="Coils"/>
    </source>
</evidence>
<evidence type="ECO:0000259" key="4">
    <source>
        <dbReference type="PROSITE" id="PS50871"/>
    </source>
</evidence>
<evidence type="ECO:0000256" key="1">
    <source>
        <dbReference type="ARBA" id="ARBA00004613"/>
    </source>
</evidence>
<dbReference type="PANTHER" id="PTHR15427:SF33">
    <property type="entry name" value="COLLAGEN IV NC1 DOMAIN-CONTAINING PROTEIN"/>
    <property type="match status" value="1"/>
</dbReference>
<reference evidence="5" key="1">
    <citation type="submission" date="2022-11" db="EMBL/GenBank/DDBJ databases">
        <title>Centuries of genome instability and evolution in soft-shell clam transmissible cancer (bioRxiv).</title>
        <authorList>
            <person name="Hart S.F.M."/>
            <person name="Yonemitsu M.A."/>
            <person name="Giersch R.M."/>
            <person name="Beal B.F."/>
            <person name="Arriagada G."/>
            <person name="Davis B.W."/>
            <person name="Ostrander E.A."/>
            <person name="Goff S.P."/>
            <person name="Metzger M.J."/>
        </authorList>
    </citation>
    <scope>NUCLEOTIDE SEQUENCE</scope>
    <source>
        <strain evidence="5">MELC-2E11</strain>
        <tissue evidence="5">Siphon/mantle</tissue>
    </source>
</reference>
<gene>
    <name evidence="5" type="ORF">MAR_024036</name>
</gene>
<feature type="domain" description="C1q" evidence="4">
    <location>
        <begin position="133"/>
        <end position="264"/>
    </location>
</feature>
<organism evidence="5 6">
    <name type="scientific">Mya arenaria</name>
    <name type="common">Soft-shell clam</name>
    <dbReference type="NCBI Taxonomy" id="6604"/>
    <lineage>
        <taxon>Eukaryota</taxon>
        <taxon>Metazoa</taxon>
        <taxon>Spiralia</taxon>
        <taxon>Lophotrochozoa</taxon>
        <taxon>Mollusca</taxon>
        <taxon>Bivalvia</taxon>
        <taxon>Autobranchia</taxon>
        <taxon>Heteroconchia</taxon>
        <taxon>Euheterodonta</taxon>
        <taxon>Imparidentia</taxon>
        <taxon>Neoheterodontei</taxon>
        <taxon>Myida</taxon>
        <taxon>Myoidea</taxon>
        <taxon>Myidae</taxon>
        <taxon>Mya</taxon>
    </lineage>
</organism>
<sequence length="264" mass="30237">MKRILKETEGQFYSTKKTVKIMDRAKVAVLLCFLILHPASSLQDEPMFPTKFQYDEQLLEKVIRMELKFEEYEKKLDNAIELLNKSILDVNKSIVDGTDELKELESQIERKHEQIESTVNGKLQEFDHLADELRIPNVFFRAEYPTDLSNPNPIVFTKTVYDFGNGYDNVTGVFTVPVDGTYLFTMHLCSHAGKDIHYRLTIDDEDHLGGRNFNTGSHVCTSADVIAPLKTNSKVFVKSSQSSDVLYEDGSYRRNIFSGVLLHK</sequence>
<dbReference type="PANTHER" id="PTHR15427">
    <property type="entry name" value="EMILIN ELASTIN MICROFIBRIL INTERFACE-LOCATED PROTEIN ELASTIN MICROFIBRIL INTERFACER"/>
    <property type="match status" value="1"/>
</dbReference>
<evidence type="ECO:0000313" key="5">
    <source>
        <dbReference type="EMBL" id="WAQ99663.1"/>
    </source>
</evidence>
<dbReference type="Gene3D" id="2.60.120.40">
    <property type="match status" value="1"/>
</dbReference>
<dbReference type="EMBL" id="CP111014">
    <property type="protein sequence ID" value="WAQ99663.1"/>
    <property type="molecule type" value="Genomic_DNA"/>
</dbReference>
<evidence type="ECO:0000313" key="6">
    <source>
        <dbReference type="Proteomes" id="UP001164746"/>
    </source>
</evidence>
<dbReference type="Pfam" id="PF00386">
    <property type="entry name" value="C1q"/>
    <property type="match status" value="1"/>
</dbReference>